<dbReference type="Gene3D" id="3.40.50.2000">
    <property type="entry name" value="Glycogen Phosphorylase B"/>
    <property type="match status" value="1"/>
</dbReference>
<name>A0ABR9YKL5_9PROT</name>
<accession>A0ABR9YKL5</accession>
<dbReference type="PANTHER" id="PTHR46401:SF2">
    <property type="entry name" value="GLYCOSYLTRANSFERASE WBBK-RELATED"/>
    <property type="match status" value="1"/>
</dbReference>
<evidence type="ECO:0000313" key="4">
    <source>
        <dbReference type="EMBL" id="MBF0882148.1"/>
    </source>
</evidence>
<feature type="domain" description="Glycosyl transferase family 1" evidence="3">
    <location>
        <begin position="295"/>
        <end position="459"/>
    </location>
</feature>
<comment type="caution">
    <text evidence="4">The sequence shown here is derived from an EMBL/GenBank/DDBJ whole genome shotgun (WGS) entry which is preliminary data.</text>
</comment>
<dbReference type="RefSeq" id="WP_194264285.1">
    <property type="nucleotide sequence ID" value="NZ_JABCQF010000002.1"/>
</dbReference>
<feature type="compositionally biased region" description="Low complexity" evidence="2">
    <location>
        <begin position="160"/>
        <end position="174"/>
    </location>
</feature>
<gene>
    <name evidence="4" type="ORF">HKD31_05220</name>
</gene>
<dbReference type="PANTHER" id="PTHR46401">
    <property type="entry name" value="GLYCOSYLTRANSFERASE WBBK-RELATED"/>
    <property type="match status" value="1"/>
</dbReference>
<reference evidence="4" key="1">
    <citation type="submission" date="2020-04" db="EMBL/GenBank/DDBJ databases">
        <authorList>
            <person name="Sombolestani A."/>
        </authorList>
    </citation>
    <scope>NUCLEOTIDE SEQUENCE</scope>
    <source>
        <strain evidence="4">R-71646</strain>
    </source>
</reference>
<evidence type="ECO:0000313" key="5">
    <source>
        <dbReference type="Proteomes" id="UP000644588"/>
    </source>
</evidence>
<dbReference type="CDD" id="cd03809">
    <property type="entry name" value="GT4_MtfB-like"/>
    <property type="match status" value="1"/>
</dbReference>
<protein>
    <submittedName>
        <fullName evidence="4">Glycosyltransferase family 4 protein</fullName>
    </submittedName>
</protein>
<dbReference type="InterPro" id="IPR001296">
    <property type="entry name" value="Glyco_trans_1"/>
</dbReference>
<keyword evidence="1" id="KW-0808">Transferase</keyword>
<proteinExistence type="predicted"/>
<keyword evidence="5" id="KW-1185">Reference proteome</keyword>
<evidence type="ECO:0000256" key="1">
    <source>
        <dbReference type="ARBA" id="ARBA00022679"/>
    </source>
</evidence>
<evidence type="ECO:0000256" key="2">
    <source>
        <dbReference type="SAM" id="MobiDB-lite"/>
    </source>
</evidence>
<feature type="region of interest" description="Disordered" evidence="2">
    <location>
        <begin position="153"/>
        <end position="174"/>
    </location>
</feature>
<dbReference type="Proteomes" id="UP000644588">
    <property type="component" value="Unassembled WGS sequence"/>
</dbReference>
<sequence>MTKEYTIWIDVEDIFRYFENNTRPSGIQRLVFEILSVIRQQAAAKPDIGRIVLTRRNTDGNPEAGPLLSPVSFEALNTLFSTHTDEATPLHAGGERSAAHAPSHSLMRRLRHAIIRRIESLPPELARPLLNLAVNQLRALQLLRRYARTKFQRTTPSRHTAQAPLSSAATAATSDDVPKPGDIFLILGAAWSEPDFGERLARMRRTYGIQPVLLLYDLIPAVRPEWCAISLIRDFRHWLDTTLPQCGRLLAISHATAETVEDYARKQRLKLLAPVQTIPIGSGFGPPREIGNERPRGLPEKGSYVLFVSTLEARKNHLLAFRIWRRLVTDLPRDQVPTLVFAGRVGWLVSDLMQQLENTEWLRGKIRLLRDPSDEELAHLYDGCMFTIFPSLYEGWGLPVTESLVNGRPCIASNTTSIPEAGGPLTRYFNPEDLDEAYRVVRETIEDRPGLKKWQDEVREQFRPVPWERSADAILDACHSAHLMGRMNGQTS</sequence>
<evidence type="ECO:0000259" key="3">
    <source>
        <dbReference type="Pfam" id="PF00534"/>
    </source>
</evidence>
<organism evidence="4 5">
    <name type="scientific">Gluconobacter potus</name>
    <dbReference type="NCBI Taxonomy" id="2724927"/>
    <lineage>
        <taxon>Bacteria</taxon>
        <taxon>Pseudomonadati</taxon>
        <taxon>Pseudomonadota</taxon>
        <taxon>Alphaproteobacteria</taxon>
        <taxon>Acetobacterales</taxon>
        <taxon>Acetobacteraceae</taxon>
        <taxon>Gluconobacter</taxon>
    </lineage>
</organism>
<dbReference type="EMBL" id="JABCQF010000002">
    <property type="protein sequence ID" value="MBF0882148.1"/>
    <property type="molecule type" value="Genomic_DNA"/>
</dbReference>
<dbReference type="SUPFAM" id="SSF53756">
    <property type="entry name" value="UDP-Glycosyltransferase/glycogen phosphorylase"/>
    <property type="match status" value="1"/>
</dbReference>
<dbReference type="Pfam" id="PF00534">
    <property type="entry name" value="Glycos_transf_1"/>
    <property type="match status" value="1"/>
</dbReference>
<reference evidence="4" key="2">
    <citation type="submission" date="2020-11" db="EMBL/GenBank/DDBJ databases">
        <title>Description of novel Gluconobacter species.</title>
        <authorList>
            <person name="Cleenwerck I."/>
            <person name="Cnockaert M."/>
            <person name="Borremans W."/>
            <person name="Wieme A.D."/>
            <person name="De Vuyst L."/>
            <person name="Vandamme P."/>
        </authorList>
    </citation>
    <scope>NUCLEOTIDE SEQUENCE</scope>
    <source>
        <strain evidence="4">R-71646</strain>
    </source>
</reference>